<proteinExistence type="predicted"/>
<dbReference type="Pfam" id="PF13855">
    <property type="entry name" value="LRR_8"/>
    <property type="match status" value="1"/>
</dbReference>
<dbReference type="SMART" id="SM00369">
    <property type="entry name" value="LRR_TYP"/>
    <property type="match status" value="3"/>
</dbReference>
<feature type="signal peptide" evidence="5">
    <location>
        <begin position="1"/>
        <end position="23"/>
    </location>
</feature>
<dbReference type="AlphaFoldDB" id="C3XRP4"/>
<keyword evidence="2 5" id="KW-0732">Signal</keyword>
<dbReference type="InterPro" id="IPR032675">
    <property type="entry name" value="LRR_dom_sf"/>
</dbReference>
<evidence type="ECO:0000256" key="2">
    <source>
        <dbReference type="ARBA" id="ARBA00022729"/>
    </source>
</evidence>
<gene>
    <name evidence="6" type="ORF">BRAFLDRAFT_68338</name>
</gene>
<keyword evidence="1" id="KW-0433">Leucine-rich repeat</keyword>
<dbReference type="PANTHER" id="PTHR24369:SF210">
    <property type="entry name" value="CHAOPTIN-RELATED"/>
    <property type="match status" value="1"/>
</dbReference>
<evidence type="ECO:0000256" key="1">
    <source>
        <dbReference type="ARBA" id="ARBA00022614"/>
    </source>
</evidence>
<dbReference type="InterPro" id="IPR003591">
    <property type="entry name" value="Leu-rich_rpt_typical-subtyp"/>
</dbReference>
<evidence type="ECO:0000313" key="6">
    <source>
        <dbReference type="EMBL" id="EEN69362.1"/>
    </source>
</evidence>
<name>C3XRP4_BRAFL</name>
<keyword evidence="4" id="KW-0472">Membrane</keyword>
<reference evidence="6" key="1">
    <citation type="journal article" date="2008" name="Nature">
        <title>The amphioxus genome and the evolution of the chordate karyotype.</title>
        <authorList>
            <consortium name="US DOE Joint Genome Institute (JGI-PGF)"/>
            <person name="Putnam N.H."/>
            <person name="Butts T."/>
            <person name="Ferrier D.E.K."/>
            <person name="Furlong R.F."/>
            <person name="Hellsten U."/>
            <person name="Kawashima T."/>
            <person name="Robinson-Rechavi M."/>
            <person name="Shoguchi E."/>
            <person name="Terry A."/>
            <person name="Yu J.-K."/>
            <person name="Benito-Gutierrez E.L."/>
            <person name="Dubchak I."/>
            <person name="Garcia-Fernandez J."/>
            <person name="Gibson-Brown J.J."/>
            <person name="Grigoriev I.V."/>
            <person name="Horton A.C."/>
            <person name="de Jong P.J."/>
            <person name="Jurka J."/>
            <person name="Kapitonov V.V."/>
            <person name="Kohara Y."/>
            <person name="Kuroki Y."/>
            <person name="Lindquist E."/>
            <person name="Lucas S."/>
            <person name="Osoegawa K."/>
            <person name="Pennacchio L.A."/>
            <person name="Salamov A.A."/>
            <person name="Satou Y."/>
            <person name="Sauka-Spengler T."/>
            <person name="Schmutz J."/>
            <person name="Shin-I T."/>
            <person name="Toyoda A."/>
            <person name="Bronner-Fraser M."/>
            <person name="Fujiyama A."/>
            <person name="Holland L.Z."/>
            <person name="Holland P.W.H."/>
            <person name="Satoh N."/>
            <person name="Rokhsar D.S."/>
        </authorList>
    </citation>
    <scope>NUCLEOTIDE SEQUENCE [LARGE SCALE GENOMIC DNA]</scope>
    <source>
        <strain evidence="6">S238N-H82</strain>
        <tissue evidence="6">Testes</tissue>
    </source>
</reference>
<dbReference type="eggNOG" id="KOG0619">
    <property type="taxonomic scope" value="Eukaryota"/>
</dbReference>
<sequence length="435" mass="48369">MKFVATGLFLLVALGSLCPRCLCLPTECEVEDRYFGPSIKCNDMALTALPDEIPPNTSKLEVSYNDIRNVTYLPPLPTLRDLDLDKNLIEFLAWESLRNLPALVNLYLSDNRLEYVRLDVVIEHLPKLISVDLSYNRLASFSQKELGWPQMTWAAVCGNPFHCDCHLSWLIDNMKCLHRCEGRGDDCCKSCSACFLAANLKYTSCPQTCVMPSRLQTVHLSDVPSHLVDCEEQQSTPRAVTTTTAVVMLNTDKLKNFGNDTFAANGVETKTEETEVRSEVTVEEFYPDDILAIVPPSVQERHQITILHIVLIVLGILLTLILIACLGWLGMFCSHCNGVNIRLDQSNIAQHQITPPIANSAYSTDHGQLNVHQITPPIANSAYSTDHGQLNVHQITPPIANSAYSTDHGQLNVHQITPPIVNSVYSTDHGQLNVH</sequence>
<dbReference type="EMBL" id="GG666456">
    <property type="protein sequence ID" value="EEN69362.1"/>
    <property type="molecule type" value="Genomic_DNA"/>
</dbReference>
<dbReference type="InterPro" id="IPR050541">
    <property type="entry name" value="LRR_TM_domain-containing"/>
</dbReference>
<dbReference type="InterPro" id="IPR001611">
    <property type="entry name" value="Leu-rich_rpt"/>
</dbReference>
<feature type="transmembrane region" description="Helical" evidence="4">
    <location>
        <begin position="306"/>
        <end position="332"/>
    </location>
</feature>
<dbReference type="Gene3D" id="3.80.10.10">
    <property type="entry name" value="Ribonuclease Inhibitor"/>
    <property type="match status" value="1"/>
</dbReference>
<dbReference type="SUPFAM" id="SSF52058">
    <property type="entry name" value="L domain-like"/>
    <property type="match status" value="1"/>
</dbReference>
<evidence type="ECO:0008006" key="7">
    <source>
        <dbReference type="Google" id="ProtNLM"/>
    </source>
</evidence>
<evidence type="ECO:0000256" key="3">
    <source>
        <dbReference type="ARBA" id="ARBA00022737"/>
    </source>
</evidence>
<feature type="chain" id="PRO_5002934678" description="LRRCT domain-containing protein" evidence="5">
    <location>
        <begin position="24"/>
        <end position="435"/>
    </location>
</feature>
<dbReference type="PANTHER" id="PTHR24369">
    <property type="entry name" value="ANTIGEN BSP, PUTATIVE-RELATED"/>
    <property type="match status" value="1"/>
</dbReference>
<evidence type="ECO:0000256" key="5">
    <source>
        <dbReference type="SAM" id="SignalP"/>
    </source>
</evidence>
<keyword evidence="4" id="KW-1133">Transmembrane helix</keyword>
<organism>
    <name type="scientific">Branchiostoma floridae</name>
    <name type="common">Florida lancelet</name>
    <name type="synonym">Amphioxus</name>
    <dbReference type="NCBI Taxonomy" id="7739"/>
    <lineage>
        <taxon>Eukaryota</taxon>
        <taxon>Metazoa</taxon>
        <taxon>Chordata</taxon>
        <taxon>Cephalochordata</taxon>
        <taxon>Leptocardii</taxon>
        <taxon>Amphioxiformes</taxon>
        <taxon>Branchiostomatidae</taxon>
        <taxon>Branchiostoma</taxon>
    </lineage>
</organism>
<keyword evidence="3" id="KW-0677">Repeat</keyword>
<keyword evidence="4" id="KW-0812">Transmembrane</keyword>
<evidence type="ECO:0000256" key="4">
    <source>
        <dbReference type="SAM" id="Phobius"/>
    </source>
</evidence>
<accession>C3XRP4</accession>
<dbReference type="InParanoid" id="C3XRP4"/>
<protein>
    <recommendedName>
        <fullName evidence="7">LRRCT domain-containing protein</fullName>
    </recommendedName>
</protein>